<name>U4KR60_ALTPJ</name>
<gene>
    <name evidence="2" type="ORF">BN85403240</name>
</gene>
<reference evidence="2 3" key="1">
    <citation type="journal article" date="2013" name="J. Mol. Microbiol. Biotechnol.">
        <title>Analysis of the Complete Genomes of Acholeplasma brassicae , A. palmae and A. laidlawii and Their Comparison to the Obligate Parasites from ' Candidatus Phytoplasma'.</title>
        <authorList>
            <person name="Kube M."/>
            <person name="Siewert C."/>
            <person name="Migdoll A.M."/>
            <person name="Duduk B."/>
            <person name="Holz S."/>
            <person name="Rabus R."/>
            <person name="Seemuller E."/>
            <person name="Mitrovic J."/>
            <person name="Muller I."/>
            <person name="Buttner C."/>
            <person name="Reinhardt R."/>
        </authorList>
    </citation>
    <scope>NUCLEOTIDE SEQUENCE [LARGE SCALE GENOMIC DNA]</scope>
    <source>
        <strain evidence="2 3">J233</strain>
    </source>
</reference>
<organism evidence="2 3">
    <name type="scientific">Alteracholeplasma palmae (strain ATCC 49389 / J233)</name>
    <name type="common">Acholeplasma palmae</name>
    <dbReference type="NCBI Taxonomy" id="1318466"/>
    <lineage>
        <taxon>Bacteria</taxon>
        <taxon>Bacillati</taxon>
        <taxon>Mycoplasmatota</taxon>
        <taxon>Mollicutes</taxon>
        <taxon>Acholeplasmatales</taxon>
        <taxon>Acholeplasmataceae</taxon>
        <taxon>Acholeplasma</taxon>
    </lineage>
</organism>
<feature type="domain" description="N-acetyltransferase" evidence="1">
    <location>
        <begin position="9"/>
        <end position="168"/>
    </location>
</feature>
<dbReference type="Pfam" id="PF13302">
    <property type="entry name" value="Acetyltransf_3"/>
    <property type="match status" value="1"/>
</dbReference>
<dbReference type="GO" id="GO:0016747">
    <property type="term" value="F:acyltransferase activity, transferring groups other than amino-acyl groups"/>
    <property type="evidence" value="ECO:0007669"/>
    <property type="project" value="InterPro"/>
</dbReference>
<dbReference type="PANTHER" id="PTHR43792">
    <property type="entry name" value="GNAT FAMILY, PUTATIVE (AFU_ORTHOLOGUE AFUA_3G00765)-RELATED-RELATED"/>
    <property type="match status" value="1"/>
</dbReference>
<protein>
    <submittedName>
        <fullName evidence="2">Predicted acetyltransferase</fullName>
    </submittedName>
</protein>
<evidence type="ECO:0000313" key="2">
    <source>
        <dbReference type="EMBL" id="CCV63901.1"/>
    </source>
</evidence>
<dbReference type="EMBL" id="FO681347">
    <property type="protein sequence ID" value="CCV63901.1"/>
    <property type="molecule type" value="Genomic_DNA"/>
</dbReference>
<dbReference type="SUPFAM" id="SSF55729">
    <property type="entry name" value="Acyl-CoA N-acyltransferases (Nat)"/>
    <property type="match status" value="1"/>
</dbReference>
<dbReference type="RefSeq" id="WP_026656190.1">
    <property type="nucleotide sequence ID" value="NC_022538.1"/>
</dbReference>
<dbReference type="PROSITE" id="PS51186">
    <property type="entry name" value="GNAT"/>
    <property type="match status" value="1"/>
</dbReference>
<sequence>MDIIHTKRLTLRPYRLEDTNDVHQYASDKEVVKYMLFGPNSYEETKEFVQKVITTYSIQRPLKNFEYAIEMNQKVIGGVSAYVDCEHKKAEMGWILNQAYHRKGIMTEAALALKEYLIAKFDLTKIFATCDSRNIASEKIMLNLGMKKINIQKNSRIDKETGLDDTADTLIYEVSI</sequence>
<dbReference type="InterPro" id="IPR000182">
    <property type="entry name" value="GNAT_dom"/>
</dbReference>
<dbReference type="AlphaFoldDB" id="U4KR60"/>
<dbReference type="InterPro" id="IPR051531">
    <property type="entry name" value="N-acetyltransferase"/>
</dbReference>
<evidence type="ECO:0000313" key="3">
    <source>
        <dbReference type="Proteomes" id="UP000032740"/>
    </source>
</evidence>
<evidence type="ECO:0000259" key="1">
    <source>
        <dbReference type="PROSITE" id="PS51186"/>
    </source>
</evidence>
<dbReference type="Proteomes" id="UP000032740">
    <property type="component" value="Chromosome"/>
</dbReference>
<dbReference type="OrthoDB" id="9785602at2"/>
<dbReference type="InterPro" id="IPR016181">
    <property type="entry name" value="Acyl_CoA_acyltransferase"/>
</dbReference>
<keyword evidence="2" id="KW-0808">Transferase</keyword>
<dbReference type="STRING" id="1318466.BN85403240"/>
<proteinExistence type="predicted"/>
<dbReference type="KEGG" id="apal:BN85403240"/>
<keyword evidence="3" id="KW-1185">Reference proteome</keyword>
<accession>U4KR60</accession>
<dbReference type="PANTHER" id="PTHR43792:SF1">
    <property type="entry name" value="N-ACETYLTRANSFERASE DOMAIN-CONTAINING PROTEIN"/>
    <property type="match status" value="1"/>
</dbReference>
<dbReference type="HOGENOM" id="CLU_013985_3_6_14"/>
<dbReference type="Gene3D" id="3.40.630.30">
    <property type="match status" value="1"/>
</dbReference>